<reference evidence="5" key="2">
    <citation type="submission" date="2023-07" db="EMBL/GenBank/DDBJ databases">
        <title>Marinomonas vulgaris A79, complete genome.</title>
        <authorList>
            <person name="Ying J.-J."/>
        </authorList>
    </citation>
    <scope>NUCLEOTIDE SEQUENCE [LARGE SCALE GENOMIC DNA]</scope>
    <source>
        <strain evidence="5">A79</strain>
    </source>
</reference>
<feature type="domain" description="Zinc finger/thioredoxin putative" evidence="3">
    <location>
        <begin position="5"/>
        <end position="41"/>
    </location>
</feature>
<keyword evidence="2" id="KW-0472">Membrane</keyword>
<keyword evidence="2" id="KW-1133">Transmembrane helix</keyword>
<dbReference type="Pfam" id="PF11906">
    <property type="entry name" value="DUF3426"/>
    <property type="match status" value="1"/>
</dbReference>
<gene>
    <name evidence="4" type="ORF">J9B83_08565</name>
</gene>
<evidence type="ECO:0000313" key="5">
    <source>
        <dbReference type="Proteomes" id="UP000679722"/>
    </source>
</evidence>
<sequence length="467" mass="51022">MANSLITRCPKCSTAFRVSDDVLSMAKGKVRCGQCFHIFDATKVLNQQDSPSRQNSPSDHKAPRQHPEPLASTPATQPASPQAAPNALNNTQTKDEEIVNPDWLDTLFTDEDLQPPTETFNTAPDTSQAPQPPASTPFPAKKEPAREETAKEQKQEELAPWELELAEVEAALSSAAKHSPLTPEKAHSPAAQVSIDTKETSKETLPDTKLPPQAAKNLSSEEKKVPAFDLDAELNANPDQLKASHQASHASEPDYMSALHSLAQTAAEETRPSDGKNQHSILEQLSAQESLAPLLEDHEKSTPKKSRAALWFLASILGLVLLAAQVGLHFFDEGSRSANFRAIYQSFCSYTGCSLPGFEDIEAISIQHVRIQSHPSIANTLLVNAIITNTSAFSQPMPKIALEFFDLNGLPVAARLFAPNDYLHKDFLDITYMPPNTPIHLVIPIQDPAARAVTHQLRAFPSDTRSY</sequence>
<feature type="compositionally biased region" description="Basic and acidic residues" evidence="1">
    <location>
        <begin position="58"/>
        <end position="67"/>
    </location>
</feature>
<feature type="compositionally biased region" description="Polar residues" evidence="1">
    <location>
        <begin position="116"/>
        <end position="129"/>
    </location>
</feature>
<name>A0ABS5HBK0_9GAMM</name>
<dbReference type="Proteomes" id="UP000679722">
    <property type="component" value="Unassembled WGS sequence"/>
</dbReference>
<feature type="region of interest" description="Disordered" evidence="1">
    <location>
        <begin position="46"/>
        <end position="159"/>
    </location>
</feature>
<proteinExistence type="predicted"/>
<comment type="caution">
    <text evidence="4">The sequence shown here is derived from an EMBL/GenBank/DDBJ whole genome shotgun (WGS) entry which is preliminary data.</text>
</comment>
<evidence type="ECO:0000313" key="4">
    <source>
        <dbReference type="EMBL" id="MBR7889000.1"/>
    </source>
</evidence>
<dbReference type="InterPro" id="IPR011723">
    <property type="entry name" value="Znf/thioredoxin_put"/>
</dbReference>
<dbReference type="NCBIfam" id="TIGR02098">
    <property type="entry name" value="MJ0042_CXXC"/>
    <property type="match status" value="1"/>
</dbReference>
<keyword evidence="2" id="KW-0812">Transmembrane</keyword>
<feature type="compositionally biased region" description="Basic and acidic residues" evidence="1">
    <location>
        <begin position="196"/>
        <end position="206"/>
    </location>
</feature>
<dbReference type="EMBL" id="JAGSSV010000008">
    <property type="protein sequence ID" value="MBR7889000.1"/>
    <property type="molecule type" value="Genomic_DNA"/>
</dbReference>
<reference evidence="4 5" key="1">
    <citation type="submission" date="2021-04" db="EMBL/GenBank/DDBJ databases">
        <authorList>
            <person name="Sun C."/>
        </authorList>
    </citation>
    <scope>NUCLEOTIDE SEQUENCE [LARGE SCALE GENOMIC DNA]</scope>
    <source>
        <strain evidence="4 5">A79</strain>
    </source>
</reference>
<feature type="compositionally biased region" description="Polar residues" evidence="1">
    <location>
        <begin position="46"/>
        <end position="57"/>
    </location>
</feature>
<feature type="compositionally biased region" description="Basic and acidic residues" evidence="1">
    <location>
        <begin position="140"/>
        <end position="157"/>
    </location>
</feature>
<evidence type="ECO:0000259" key="3">
    <source>
        <dbReference type="Pfam" id="PF13719"/>
    </source>
</evidence>
<evidence type="ECO:0000256" key="1">
    <source>
        <dbReference type="SAM" id="MobiDB-lite"/>
    </source>
</evidence>
<dbReference type="Pfam" id="PF13719">
    <property type="entry name" value="Zn_ribbon_5"/>
    <property type="match status" value="1"/>
</dbReference>
<accession>A0ABS5HBK0</accession>
<feature type="region of interest" description="Disordered" evidence="1">
    <location>
        <begin position="174"/>
        <end position="223"/>
    </location>
</feature>
<dbReference type="RefSeq" id="WP_211536344.1">
    <property type="nucleotide sequence ID" value="NZ_JAGSSV010000008.1"/>
</dbReference>
<evidence type="ECO:0000256" key="2">
    <source>
        <dbReference type="SAM" id="Phobius"/>
    </source>
</evidence>
<protein>
    <submittedName>
        <fullName evidence="4">Zinc-ribbon domain-containing protein</fullName>
    </submittedName>
</protein>
<organism evidence="4 5">
    <name type="scientific">Marinomonas vulgaris</name>
    <dbReference type="NCBI Taxonomy" id="2823372"/>
    <lineage>
        <taxon>Bacteria</taxon>
        <taxon>Pseudomonadati</taxon>
        <taxon>Pseudomonadota</taxon>
        <taxon>Gammaproteobacteria</taxon>
        <taxon>Oceanospirillales</taxon>
        <taxon>Oceanospirillaceae</taxon>
        <taxon>Marinomonas</taxon>
    </lineage>
</organism>
<dbReference type="InterPro" id="IPR021834">
    <property type="entry name" value="DUF3426"/>
</dbReference>
<feature type="transmembrane region" description="Helical" evidence="2">
    <location>
        <begin position="308"/>
        <end position="331"/>
    </location>
</feature>
<feature type="compositionally biased region" description="Low complexity" evidence="1">
    <location>
        <begin position="69"/>
        <end position="89"/>
    </location>
</feature>
<keyword evidence="5" id="KW-1185">Reference proteome</keyword>